<evidence type="ECO:0000313" key="2">
    <source>
        <dbReference type="Proteomes" id="UP000070620"/>
    </source>
</evidence>
<evidence type="ECO:0000313" key="1">
    <source>
        <dbReference type="EMBL" id="KXK60576.1"/>
    </source>
</evidence>
<dbReference type="AlphaFoldDB" id="A0A136PQT3"/>
<comment type="caution">
    <text evidence="1">The sequence shown here is derived from an EMBL/GenBank/DDBJ whole genome shotgun (WGS) entry which is preliminary data.</text>
</comment>
<proteinExistence type="predicted"/>
<dbReference type="EMBL" id="LRQV01000066">
    <property type="protein sequence ID" value="KXK60576.1"/>
    <property type="molecule type" value="Genomic_DNA"/>
</dbReference>
<gene>
    <name evidence="1" type="ORF">AWW66_18245</name>
</gene>
<reference evidence="1 2" key="1">
    <citation type="submission" date="2016-01" db="EMBL/GenBank/DDBJ databases">
        <title>Whole genome sequence and analysis of Micromonospora rosaria DSM 803, which can produce antibacterial substance rosamicin.</title>
        <authorList>
            <person name="Yang H."/>
            <person name="He X."/>
            <person name="Zhu D."/>
        </authorList>
    </citation>
    <scope>NUCLEOTIDE SEQUENCE [LARGE SCALE GENOMIC DNA]</scope>
    <source>
        <strain evidence="1 2">DSM 803</strain>
    </source>
</reference>
<protein>
    <recommendedName>
        <fullName evidence="3">Methylated-DNA-[protein]-cysteine S-methyltransferase DNA binding domain-containing protein</fullName>
    </recommendedName>
</protein>
<name>A0A136PQT3_9ACTN</name>
<organism evidence="1 2">
    <name type="scientific">Micromonospora rosaria</name>
    <dbReference type="NCBI Taxonomy" id="47874"/>
    <lineage>
        <taxon>Bacteria</taxon>
        <taxon>Bacillati</taxon>
        <taxon>Actinomycetota</taxon>
        <taxon>Actinomycetes</taxon>
        <taxon>Micromonosporales</taxon>
        <taxon>Micromonosporaceae</taxon>
        <taxon>Micromonospora</taxon>
    </lineage>
</organism>
<accession>A0A136PQT3</accession>
<dbReference type="Proteomes" id="UP000070620">
    <property type="component" value="Unassembled WGS sequence"/>
</dbReference>
<evidence type="ECO:0008006" key="3">
    <source>
        <dbReference type="Google" id="ProtNLM"/>
    </source>
</evidence>
<sequence length="117" mass="12422">MTNGMRAQWALQARAALIVAAMRRSILTYGELGAAIGISGVGLRNQLRHVLVDVSNECIAHKEPSLAALVVNASTGQPGAGWQDGKVPWHGEVQRVFRYWAGPRGAKKGTADDDSSG</sequence>
<keyword evidence="2" id="KW-1185">Reference proteome</keyword>